<dbReference type="RefSeq" id="XP_025833795.1">
    <property type="nucleotide sequence ID" value="XM_025978010.1"/>
</dbReference>
<dbReference type="KEGG" id="apln:108739841"/>
<dbReference type="AlphaFoldDB" id="A0A7F5RCX2"/>
<feature type="region of interest" description="Disordered" evidence="1">
    <location>
        <begin position="48"/>
        <end position="74"/>
    </location>
</feature>
<protein>
    <submittedName>
        <fullName evidence="3">Uncharacterized protein LOC108739841</fullName>
    </submittedName>
</protein>
<feature type="compositionally biased region" description="Low complexity" evidence="1">
    <location>
        <begin position="48"/>
        <end position="57"/>
    </location>
</feature>
<evidence type="ECO:0000313" key="3">
    <source>
        <dbReference type="RefSeq" id="XP_025833795.1"/>
    </source>
</evidence>
<evidence type="ECO:0000313" key="2">
    <source>
        <dbReference type="Proteomes" id="UP000192223"/>
    </source>
</evidence>
<dbReference type="InParanoid" id="A0A7F5RCX2"/>
<dbReference type="Proteomes" id="UP000192223">
    <property type="component" value="Unplaced"/>
</dbReference>
<dbReference type="GeneID" id="108739841"/>
<sequence length="220" mass="25919">MPFDNIYWNPSEYEYEEPLSTFSKSYVDPWDLENYAYIKQYLGSSDGSSEESSFGDSTADKSPPPIPVRSRVRKSLSEPLFSERNNVFKYGNDNRFIKRIPGRKDRETEDLYGVVDFDTESDNSFTFLSNRRELPNKNSPMYPSRDRSSSYSLGDQEYDRYLPVNDVYTRLNDMVADSDKTIPIYDDVRHSKPHFRLSKCGHLQIDYSWSWNNLDKYIYN</sequence>
<evidence type="ECO:0000256" key="1">
    <source>
        <dbReference type="SAM" id="MobiDB-lite"/>
    </source>
</evidence>
<organism evidence="2 3">
    <name type="scientific">Agrilus planipennis</name>
    <name type="common">Emerald ash borer</name>
    <name type="synonym">Agrilus marcopoli</name>
    <dbReference type="NCBI Taxonomy" id="224129"/>
    <lineage>
        <taxon>Eukaryota</taxon>
        <taxon>Metazoa</taxon>
        <taxon>Ecdysozoa</taxon>
        <taxon>Arthropoda</taxon>
        <taxon>Hexapoda</taxon>
        <taxon>Insecta</taxon>
        <taxon>Pterygota</taxon>
        <taxon>Neoptera</taxon>
        <taxon>Endopterygota</taxon>
        <taxon>Coleoptera</taxon>
        <taxon>Polyphaga</taxon>
        <taxon>Elateriformia</taxon>
        <taxon>Buprestoidea</taxon>
        <taxon>Buprestidae</taxon>
        <taxon>Agrilinae</taxon>
        <taxon>Agrilus</taxon>
    </lineage>
</organism>
<dbReference type="OrthoDB" id="6630968at2759"/>
<keyword evidence="2" id="KW-1185">Reference proteome</keyword>
<proteinExistence type="predicted"/>
<name>A0A7F5RCX2_AGRPL</name>
<gene>
    <name evidence="3" type="primary">LOC108739841</name>
</gene>
<accession>A0A7F5RCX2</accession>
<reference evidence="3" key="1">
    <citation type="submission" date="2025-08" db="UniProtKB">
        <authorList>
            <consortium name="RefSeq"/>
        </authorList>
    </citation>
    <scope>IDENTIFICATION</scope>
    <source>
        <tissue evidence="3">Entire body</tissue>
    </source>
</reference>